<dbReference type="GO" id="GO:0004140">
    <property type="term" value="F:dephospho-CoA kinase activity"/>
    <property type="evidence" value="ECO:0007669"/>
    <property type="project" value="TreeGrafter"/>
</dbReference>
<evidence type="ECO:0000259" key="1">
    <source>
        <dbReference type="Pfam" id="PF01467"/>
    </source>
</evidence>
<dbReference type="Pfam" id="PF01467">
    <property type="entry name" value="CTP_transf_like"/>
    <property type="match status" value="1"/>
</dbReference>
<reference evidence="2 3" key="1">
    <citation type="journal article" date="2015" name="Genome Biol. Evol.">
        <title>Comparative Genomics of a Bacterivorous Green Alga Reveals Evolutionary Causalities and Consequences of Phago-Mixotrophic Mode of Nutrition.</title>
        <authorList>
            <person name="Burns J.A."/>
            <person name="Paasch A."/>
            <person name="Narechania A."/>
            <person name="Kim E."/>
        </authorList>
    </citation>
    <scope>NUCLEOTIDE SEQUENCE [LARGE SCALE GENOMIC DNA]</scope>
    <source>
        <strain evidence="2 3">PLY_AMNH</strain>
    </source>
</reference>
<dbReference type="Proteomes" id="UP001190700">
    <property type="component" value="Unassembled WGS sequence"/>
</dbReference>
<keyword evidence="3" id="KW-1185">Reference proteome</keyword>
<accession>A0AAE0BNL2</accession>
<evidence type="ECO:0000313" key="2">
    <source>
        <dbReference type="EMBL" id="KAK3239936.1"/>
    </source>
</evidence>
<feature type="domain" description="Cytidyltransferase-like" evidence="1">
    <location>
        <begin position="194"/>
        <end position="336"/>
    </location>
</feature>
<dbReference type="SUPFAM" id="SSF52374">
    <property type="entry name" value="Nucleotidylyl transferase"/>
    <property type="match status" value="1"/>
</dbReference>
<gene>
    <name evidence="2" type="ORF">CYMTET_50169</name>
</gene>
<name>A0AAE0BNL2_9CHLO</name>
<protein>
    <recommendedName>
        <fullName evidence="1">Cytidyltransferase-like domain-containing protein</fullName>
    </recommendedName>
</protein>
<dbReference type="InterPro" id="IPR004821">
    <property type="entry name" value="Cyt_trans-like"/>
</dbReference>
<evidence type="ECO:0000313" key="3">
    <source>
        <dbReference type="Proteomes" id="UP001190700"/>
    </source>
</evidence>
<dbReference type="PANTHER" id="PTHR10695:SF46">
    <property type="entry name" value="BIFUNCTIONAL COENZYME A SYNTHASE-RELATED"/>
    <property type="match status" value="1"/>
</dbReference>
<dbReference type="Gene3D" id="3.40.50.620">
    <property type="entry name" value="HUPs"/>
    <property type="match status" value="1"/>
</dbReference>
<dbReference type="InterPro" id="IPR014729">
    <property type="entry name" value="Rossmann-like_a/b/a_fold"/>
</dbReference>
<proteinExistence type="predicted"/>
<comment type="caution">
    <text evidence="2">The sequence shown here is derived from an EMBL/GenBank/DDBJ whole genome shotgun (WGS) entry which is preliminary data.</text>
</comment>
<dbReference type="GO" id="GO:0015937">
    <property type="term" value="P:coenzyme A biosynthetic process"/>
    <property type="evidence" value="ECO:0007669"/>
    <property type="project" value="TreeGrafter"/>
</dbReference>
<dbReference type="EMBL" id="LGRX02033779">
    <property type="protein sequence ID" value="KAK3239936.1"/>
    <property type="molecule type" value="Genomic_DNA"/>
</dbReference>
<dbReference type="AlphaFoldDB" id="A0AAE0BNL2"/>
<sequence length="347" mass="37736">MMQSFPKYSVGLLLVNLDQCPPWTKVIRDICESTHDRLYIFFSRDCASSNSAPDQGVFKVLNQCYNATSGAAPCLDVVPLFPSAGWTLEHVSKIEEIEVLFATVDPDDHATVYCDGPSGICDSIVKTLWPCATKETSSGMLCDAINDLREKGPLPVVEVLAEHEIAESHEEEIVEQGRDALQPPCTKFFKHAAVGGTFDRLHAGHRLLLSAAALVTDGTLYVGIAGDELLAKKSNKDLMQNFKEREQEATAFLQRVRPSLTISIRPLLDASPPLASHMPEMEALIISKETLKGGEAIQSHRSSLGLQPITLVIVDVVGSAAQIAAGDKLSSSDLRQKDASRVTLQQI</sequence>
<organism evidence="2 3">
    <name type="scientific">Cymbomonas tetramitiformis</name>
    <dbReference type="NCBI Taxonomy" id="36881"/>
    <lineage>
        <taxon>Eukaryota</taxon>
        <taxon>Viridiplantae</taxon>
        <taxon>Chlorophyta</taxon>
        <taxon>Pyramimonadophyceae</taxon>
        <taxon>Pyramimonadales</taxon>
        <taxon>Pyramimonadaceae</taxon>
        <taxon>Cymbomonas</taxon>
    </lineage>
</organism>
<dbReference type="PANTHER" id="PTHR10695">
    <property type="entry name" value="DEPHOSPHO-COA KINASE-RELATED"/>
    <property type="match status" value="1"/>
</dbReference>